<dbReference type="InterPro" id="IPR036890">
    <property type="entry name" value="HATPase_C_sf"/>
</dbReference>
<dbReference type="PROSITE" id="PS50109">
    <property type="entry name" value="HIS_KIN"/>
    <property type="match status" value="1"/>
</dbReference>
<dbReference type="CDD" id="cd17580">
    <property type="entry name" value="REC_2_DhkD-like"/>
    <property type="match status" value="1"/>
</dbReference>
<dbReference type="InterPro" id="IPR004358">
    <property type="entry name" value="Sig_transdc_His_kin-like_C"/>
</dbReference>
<dbReference type="OrthoDB" id="8552871at2"/>
<dbReference type="Pfam" id="PF00072">
    <property type="entry name" value="Response_reg"/>
    <property type="match status" value="1"/>
</dbReference>
<reference evidence="10 11" key="1">
    <citation type="submission" date="2019-03" db="EMBL/GenBank/DDBJ databases">
        <title>Ramlibacter sp. 18x22-1, whole genome shotgun sequence.</title>
        <authorList>
            <person name="Zhang X."/>
            <person name="Feng G."/>
            <person name="Zhu H."/>
        </authorList>
    </citation>
    <scope>NUCLEOTIDE SEQUENCE [LARGE SCALE GENOMIC DNA]</scope>
    <source>
        <strain evidence="10 11">18x22-1</strain>
    </source>
</reference>
<dbReference type="SMART" id="SM00388">
    <property type="entry name" value="HisKA"/>
    <property type="match status" value="1"/>
</dbReference>
<keyword evidence="5" id="KW-0808">Transferase</keyword>
<proteinExistence type="predicted"/>
<dbReference type="SUPFAM" id="SSF47384">
    <property type="entry name" value="Homodimeric domain of signal transducing histidine kinase"/>
    <property type="match status" value="1"/>
</dbReference>
<comment type="caution">
    <text evidence="10">The sequence shown here is derived from an EMBL/GenBank/DDBJ whole genome shotgun (WGS) entry which is preliminary data.</text>
</comment>
<evidence type="ECO:0000259" key="9">
    <source>
        <dbReference type="PROSITE" id="PS50110"/>
    </source>
</evidence>
<dbReference type="InterPro" id="IPR036097">
    <property type="entry name" value="HisK_dim/P_sf"/>
</dbReference>
<dbReference type="Pfam" id="PF01590">
    <property type="entry name" value="GAF"/>
    <property type="match status" value="1"/>
</dbReference>
<dbReference type="InterPro" id="IPR029016">
    <property type="entry name" value="GAF-like_dom_sf"/>
</dbReference>
<evidence type="ECO:0000256" key="5">
    <source>
        <dbReference type="ARBA" id="ARBA00022679"/>
    </source>
</evidence>
<dbReference type="InterPro" id="IPR001789">
    <property type="entry name" value="Sig_transdc_resp-reg_receiver"/>
</dbReference>
<evidence type="ECO:0000313" key="11">
    <source>
        <dbReference type="Proteomes" id="UP000297839"/>
    </source>
</evidence>
<dbReference type="GO" id="GO:0000155">
    <property type="term" value="F:phosphorelay sensor kinase activity"/>
    <property type="evidence" value="ECO:0007669"/>
    <property type="project" value="InterPro"/>
</dbReference>
<dbReference type="InterPro" id="IPR005467">
    <property type="entry name" value="His_kinase_dom"/>
</dbReference>
<comment type="catalytic activity">
    <reaction evidence="1">
        <text>ATP + protein L-histidine = ADP + protein N-phospho-L-histidine.</text>
        <dbReference type="EC" id="2.7.13.3"/>
    </reaction>
</comment>
<evidence type="ECO:0000256" key="4">
    <source>
        <dbReference type="ARBA" id="ARBA00022553"/>
    </source>
</evidence>
<accession>A0A4Z0CE35</accession>
<protein>
    <recommendedName>
        <fullName evidence="3">histidine kinase</fullName>
        <ecNumber evidence="3">2.7.13.3</ecNumber>
    </recommendedName>
</protein>
<dbReference type="EC" id="2.7.13.3" evidence="3"/>
<dbReference type="SUPFAM" id="SSF55874">
    <property type="entry name" value="ATPase domain of HSP90 chaperone/DNA topoisomerase II/histidine kinase"/>
    <property type="match status" value="1"/>
</dbReference>
<dbReference type="RefSeq" id="WP_135248944.1">
    <property type="nucleotide sequence ID" value="NZ_SMLK01000001.1"/>
</dbReference>
<dbReference type="GO" id="GO:0005886">
    <property type="term" value="C:plasma membrane"/>
    <property type="evidence" value="ECO:0007669"/>
    <property type="project" value="UniProtKB-SubCell"/>
</dbReference>
<dbReference type="PRINTS" id="PR00344">
    <property type="entry name" value="BCTRLSENSOR"/>
</dbReference>
<evidence type="ECO:0000256" key="1">
    <source>
        <dbReference type="ARBA" id="ARBA00000085"/>
    </source>
</evidence>
<dbReference type="CDD" id="cd00075">
    <property type="entry name" value="HATPase"/>
    <property type="match status" value="1"/>
</dbReference>
<gene>
    <name evidence="10" type="ORF">EZ216_06870</name>
</gene>
<dbReference type="Proteomes" id="UP000297839">
    <property type="component" value="Unassembled WGS sequence"/>
</dbReference>
<dbReference type="InterPro" id="IPR003594">
    <property type="entry name" value="HATPase_dom"/>
</dbReference>
<dbReference type="CDD" id="cd00082">
    <property type="entry name" value="HisKA"/>
    <property type="match status" value="1"/>
</dbReference>
<keyword evidence="6 10" id="KW-0418">Kinase</keyword>
<evidence type="ECO:0000256" key="3">
    <source>
        <dbReference type="ARBA" id="ARBA00012438"/>
    </source>
</evidence>
<dbReference type="PANTHER" id="PTHR43547">
    <property type="entry name" value="TWO-COMPONENT HISTIDINE KINASE"/>
    <property type="match status" value="1"/>
</dbReference>
<keyword evidence="11" id="KW-1185">Reference proteome</keyword>
<dbReference type="SUPFAM" id="SSF55781">
    <property type="entry name" value="GAF domain-like"/>
    <property type="match status" value="1"/>
</dbReference>
<dbReference type="PANTHER" id="PTHR43547:SF2">
    <property type="entry name" value="HYBRID SIGNAL TRANSDUCTION HISTIDINE KINASE C"/>
    <property type="match status" value="1"/>
</dbReference>
<feature type="domain" description="Histidine kinase" evidence="8">
    <location>
        <begin position="229"/>
        <end position="445"/>
    </location>
</feature>
<dbReference type="InterPro" id="IPR003661">
    <property type="entry name" value="HisK_dim/P_dom"/>
</dbReference>
<dbReference type="Pfam" id="PF00512">
    <property type="entry name" value="HisKA"/>
    <property type="match status" value="1"/>
</dbReference>
<sequence>MESAFPPTGGTPPPQDERHLLAEKARLLAEEAAAARRRMEMLVSAGDSLARSLDPDETLQAIARTLVPGVADWCRIDLLDEAGVLQRKLAYHSDPERSRVALEMARRLHAQPETLGGMAWLMRTGQTHHGDFSQIGEPTDPATTEYTRTFGMRSYFALPLIARGRTIGAMAVLQAESGRVLSHDDRALVLELSRRAAVALDNARLFAEAEAARRQAEKANRIKDEFLAVLGHELRNPLAPIGTALELMARRVPDVAVQERAVIGRQVRHLTRLIDDLLDVSRITQGKVQLRREPVELQAVAANAIELTRPLYGKHRHPVALELPTEPAMVQGDFIRLSQVLGNLLVNSAKFTPADGRVTLGVRAVGAEYELRVTDTGCGIAPELLPRVFELFVQGRQASNREAGGLGLGLPIVRSLVELHGGTVQAASEGEGRGATFSVRLPAAAPAPASEPEPTTAAPQGRTAARILVVDDNRDAALTLAELLEVEGYETRTAADAPSALRELESFRPRLALLDIGLPQVDGYELAGMIRARPEGQDLKLVALTGYGQDQDRERAQGAGFDEHLVKPVPIDQLLETLERLLGDA</sequence>
<keyword evidence="4 7" id="KW-0597">Phosphoprotein</keyword>
<dbReference type="Gene3D" id="3.40.50.2300">
    <property type="match status" value="1"/>
</dbReference>
<dbReference type="SMART" id="SM00448">
    <property type="entry name" value="REC"/>
    <property type="match status" value="1"/>
</dbReference>
<dbReference type="InterPro" id="IPR011006">
    <property type="entry name" value="CheY-like_superfamily"/>
</dbReference>
<dbReference type="SMART" id="SM00065">
    <property type="entry name" value="GAF"/>
    <property type="match status" value="1"/>
</dbReference>
<feature type="modified residue" description="4-aspartylphosphate" evidence="7">
    <location>
        <position position="515"/>
    </location>
</feature>
<dbReference type="AlphaFoldDB" id="A0A4Z0CE35"/>
<evidence type="ECO:0000256" key="7">
    <source>
        <dbReference type="PROSITE-ProRule" id="PRU00169"/>
    </source>
</evidence>
<dbReference type="InterPro" id="IPR003018">
    <property type="entry name" value="GAF"/>
</dbReference>
<dbReference type="PROSITE" id="PS50110">
    <property type="entry name" value="RESPONSE_REGULATORY"/>
    <property type="match status" value="1"/>
</dbReference>
<dbReference type="Gene3D" id="3.30.450.40">
    <property type="match status" value="1"/>
</dbReference>
<evidence type="ECO:0000259" key="8">
    <source>
        <dbReference type="PROSITE" id="PS50109"/>
    </source>
</evidence>
<evidence type="ECO:0000256" key="2">
    <source>
        <dbReference type="ARBA" id="ARBA00004429"/>
    </source>
</evidence>
<evidence type="ECO:0000256" key="6">
    <source>
        <dbReference type="ARBA" id="ARBA00022777"/>
    </source>
</evidence>
<dbReference type="EMBL" id="SMLK01000001">
    <property type="protein sequence ID" value="TFZ08858.1"/>
    <property type="molecule type" value="Genomic_DNA"/>
</dbReference>
<organism evidence="10 11">
    <name type="scientific">Ramlibacter humi</name>
    <dbReference type="NCBI Taxonomy" id="2530451"/>
    <lineage>
        <taxon>Bacteria</taxon>
        <taxon>Pseudomonadati</taxon>
        <taxon>Pseudomonadota</taxon>
        <taxon>Betaproteobacteria</taxon>
        <taxon>Burkholderiales</taxon>
        <taxon>Comamonadaceae</taxon>
        <taxon>Ramlibacter</taxon>
    </lineage>
</organism>
<evidence type="ECO:0000313" key="10">
    <source>
        <dbReference type="EMBL" id="TFZ08858.1"/>
    </source>
</evidence>
<dbReference type="FunFam" id="3.30.565.10:FF:000006">
    <property type="entry name" value="Sensor histidine kinase WalK"/>
    <property type="match status" value="1"/>
</dbReference>
<name>A0A4Z0CE35_9BURK</name>
<dbReference type="Gene3D" id="3.30.565.10">
    <property type="entry name" value="Histidine kinase-like ATPase, C-terminal domain"/>
    <property type="match status" value="1"/>
</dbReference>
<dbReference type="SMART" id="SM00387">
    <property type="entry name" value="HATPase_c"/>
    <property type="match status" value="1"/>
</dbReference>
<feature type="domain" description="Response regulatory" evidence="9">
    <location>
        <begin position="466"/>
        <end position="582"/>
    </location>
</feature>
<comment type="subcellular location">
    <subcellularLocation>
        <location evidence="2">Cell inner membrane</location>
        <topology evidence="2">Multi-pass membrane protein</topology>
    </subcellularLocation>
</comment>
<dbReference type="SUPFAM" id="SSF52172">
    <property type="entry name" value="CheY-like"/>
    <property type="match status" value="1"/>
</dbReference>
<dbReference type="Gene3D" id="1.10.287.130">
    <property type="match status" value="1"/>
</dbReference>
<dbReference type="Pfam" id="PF02518">
    <property type="entry name" value="HATPase_c"/>
    <property type="match status" value="1"/>
</dbReference>